<feature type="domain" description="Nucleoplasmin-like" evidence="1">
    <location>
        <begin position="9"/>
        <end position="66"/>
    </location>
</feature>
<evidence type="ECO:0000259" key="1">
    <source>
        <dbReference type="Pfam" id="PF17800"/>
    </source>
</evidence>
<dbReference type="Pfam" id="PF17800">
    <property type="entry name" value="NPL"/>
    <property type="match status" value="1"/>
</dbReference>
<gene>
    <name evidence="2" type="ORF">MKW94_004186</name>
</gene>
<accession>A0AA41VJU7</accession>
<dbReference type="Proteomes" id="UP001177140">
    <property type="component" value="Unassembled WGS sequence"/>
</dbReference>
<dbReference type="Gene3D" id="2.60.120.340">
    <property type="entry name" value="Nucleoplasmin core domain"/>
    <property type="match status" value="1"/>
</dbReference>
<reference evidence="2" key="1">
    <citation type="submission" date="2022-03" db="EMBL/GenBank/DDBJ databases">
        <title>A functionally conserved STORR gene fusion in Papaver species that diverged 16.8 million years ago.</title>
        <authorList>
            <person name="Catania T."/>
        </authorList>
    </citation>
    <scope>NUCLEOTIDE SEQUENCE</scope>
    <source>
        <strain evidence="2">S-191538</strain>
    </source>
</reference>
<dbReference type="AlphaFoldDB" id="A0AA41VJU7"/>
<feature type="non-terminal residue" evidence="2">
    <location>
        <position position="75"/>
    </location>
</feature>
<feature type="non-terminal residue" evidence="2">
    <location>
        <position position="1"/>
    </location>
</feature>
<evidence type="ECO:0000313" key="3">
    <source>
        <dbReference type="Proteomes" id="UP001177140"/>
    </source>
</evidence>
<protein>
    <recommendedName>
        <fullName evidence="1">Nucleoplasmin-like domain-containing protein</fullName>
    </recommendedName>
</protein>
<sequence length="75" mass="8215">VTLEATGSWIGNVVVECTVGNKSPVSLCSFDSNVTRSCMLDIKFEEKEDDVVFEVTGYNVHLTGFYLCHNGHSGK</sequence>
<organism evidence="2 3">
    <name type="scientific">Papaver nudicaule</name>
    <name type="common">Iceland poppy</name>
    <dbReference type="NCBI Taxonomy" id="74823"/>
    <lineage>
        <taxon>Eukaryota</taxon>
        <taxon>Viridiplantae</taxon>
        <taxon>Streptophyta</taxon>
        <taxon>Embryophyta</taxon>
        <taxon>Tracheophyta</taxon>
        <taxon>Spermatophyta</taxon>
        <taxon>Magnoliopsida</taxon>
        <taxon>Ranunculales</taxon>
        <taxon>Papaveraceae</taxon>
        <taxon>Papaveroideae</taxon>
        <taxon>Papaver</taxon>
    </lineage>
</organism>
<dbReference type="EMBL" id="JAJJMA010236133">
    <property type="protein sequence ID" value="MCL7042505.1"/>
    <property type="molecule type" value="Genomic_DNA"/>
</dbReference>
<keyword evidence="3" id="KW-1185">Reference proteome</keyword>
<dbReference type="InterPro" id="IPR041232">
    <property type="entry name" value="NPL"/>
</dbReference>
<evidence type="ECO:0000313" key="2">
    <source>
        <dbReference type="EMBL" id="MCL7042505.1"/>
    </source>
</evidence>
<name>A0AA41VJU7_PAPNU</name>
<comment type="caution">
    <text evidence="2">The sequence shown here is derived from an EMBL/GenBank/DDBJ whole genome shotgun (WGS) entry which is preliminary data.</text>
</comment>
<proteinExistence type="predicted"/>